<dbReference type="GeneID" id="25036093"/>
<evidence type="ECO:0000256" key="1">
    <source>
        <dbReference type="SAM" id="MobiDB-lite"/>
    </source>
</evidence>
<accession>S9VXX1</accession>
<sequence length="66" mass="7826">MWDIHKPAREFNRTWGYIENCRDKLRFESYVEIELGGGELYQKVPDDPVKHMRGVNEENGEENNKG</sequence>
<dbReference type="RefSeq" id="XP_013022325.1">
    <property type="nucleotide sequence ID" value="XM_013166871.1"/>
</dbReference>
<dbReference type="EMBL" id="KE546989">
    <property type="protein sequence ID" value="EPY52443.1"/>
    <property type="molecule type" value="Genomic_DNA"/>
</dbReference>
<evidence type="ECO:0000313" key="2">
    <source>
        <dbReference type="EMBL" id="EPY52443.1"/>
    </source>
</evidence>
<feature type="region of interest" description="Disordered" evidence="1">
    <location>
        <begin position="46"/>
        <end position="66"/>
    </location>
</feature>
<gene>
    <name evidence="2" type="ORF">SPOG_01767</name>
</gene>
<dbReference type="HOGENOM" id="CLU_2832625_0_0_1"/>
<organism evidence="2 3">
    <name type="scientific">Schizosaccharomyces cryophilus (strain OY26 / ATCC MYA-4695 / CBS 11777 / NBRC 106824 / NRRL Y48691)</name>
    <name type="common">Fission yeast</name>
    <dbReference type="NCBI Taxonomy" id="653667"/>
    <lineage>
        <taxon>Eukaryota</taxon>
        <taxon>Fungi</taxon>
        <taxon>Dikarya</taxon>
        <taxon>Ascomycota</taxon>
        <taxon>Taphrinomycotina</taxon>
        <taxon>Schizosaccharomycetes</taxon>
        <taxon>Schizosaccharomycetales</taxon>
        <taxon>Schizosaccharomycetaceae</taxon>
        <taxon>Schizosaccharomyces</taxon>
    </lineage>
</organism>
<protein>
    <submittedName>
        <fullName evidence="2">Uncharacterized protein</fullName>
    </submittedName>
</protein>
<proteinExistence type="predicted"/>
<keyword evidence="3" id="KW-1185">Reference proteome</keyword>
<evidence type="ECO:0000313" key="3">
    <source>
        <dbReference type="Proteomes" id="UP000015464"/>
    </source>
</evidence>
<dbReference type="AlphaFoldDB" id="S9VXX1"/>
<dbReference type="Proteomes" id="UP000015464">
    <property type="component" value="Unassembled WGS sequence"/>
</dbReference>
<name>S9VXX1_SCHCR</name>
<reference evidence="2 3" key="1">
    <citation type="journal article" date="2011" name="Science">
        <title>Comparative functional genomics of the fission yeasts.</title>
        <authorList>
            <person name="Rhind N."/>
            <person name="Chen Z."/>
            <person name="Yassour M."/>
            <person name="Thompson D.A."/>
            <person name="Haas B.J."/>
            <person name="Habib N."/>
            <person name="Wapinski I."/>
            <person name="Roy S."/>
            <person name="Lin M.F."/>
            <person name="Heiman D.I."/>
            <person name="Young S.K."/>
            <person name="Furuya K."/>
            <person name="Guo Y."/>
            <person name="Pidoux A."/>
            <person name="Chen H.M."/>
            <person name="Robbertse B."/>
            <person name="Goldberg J.M."/>
            <person name="Aoki K."/>
            <person name="Bayne E.H."/>
            <person name="Berlin A.M."/>
            <person name="Desjardins C.A."/>
            <person name="Dobbs E."/>
            <person name="Dukaj L."/>
            <person name="Fan L."/>
            <person name="FitzGerald M.G."/>
            <person name="French C."/>
            <person name="Gujja S."/>
            <person name="Hansen K."/>
            <person name="Keifenheim D."/>
            <person name="Levin J.Z."/>
            <person name="Mosher R.A."/>
            <person name="Mueller C.A."/>
            <person name="Pfiffner J."/>
            <person name="Priest M."/>
            <person name="Russ C."/>
            <person name="Smialowska A."/>
            <person name="Swoboda P."/>
            <person name="Sykes S.M."/>
            <person name="Vaughn M."/>
            <person name="Vengrova S."/>
            <person name="Yoder R."/>
            <person name="Zeng Q."/>
            <person name="Allshire R."/>
            <person name="Baulcombe D."/>
            <person name="Birren B.W."/>
            <person name="Brown W."/>
            <person name="Ekwall K."/>
            <person name="Kellis M."/>
            <person name="Leatherwood J."/>
            <person name="Levin H."/>
            <person name="Margalit H."/>
            <person name="Martienssen R."/>
            <person name="Nieduszynski C.A."/>
            <person name="Spatafora J.W."/>
            <person name="Friedman N."/>
            <person name="Dalgaard J.Z."/>
            <person name="Baumann P."/>
            <person name="Niki H."/>
            <person name="Regev A."/>
            <person name="Nusbaum C."/>
        </authorList>
    </citation>
    <scope>NUCLEOTIDE SEQUENCE [LARGE SCALE GENOMIC DNA]</scope>
    <source>
        <strain evidence="3">OY26 / ATCC MYA-4695 / CBS 11777 / NBRC 106824 / NRRL Y48691</strain>
    </source>
</reference>